<dbReference type="PROSITE" id="PS00211">
    <property type="entry name" value="ABC_TRANSPORTER_1"/>
    <property type="match status" value="1"/>
</dbReference>
<dbReference type="InterPro" id="IPR050334">
    <property type="entry name" value="Molybdenum_import_ModC"/>
</dbReference>
<dbReference type="RefSeq" id="WP_118175413.1">
    <property type="nucleotide sequence ID" value="NZ_CAMKFF010000002.1"/>
</dbReference>
<evidence type="ECO:0000313" key="4">
    <source>
        <dbReference type="EMBL" id="RHF52343.1"/>
    </source>
</evidence>
<gene>
    <name evidence="4" type="ORF">DW674_03990</name>
</gene>
<accession>A0A414NXW9</accession>
<evidence type="ECO:0000313" key="5">
    <source>
        <dbReference type="Proteomes" id="UP000283442"/>
    </source>
</evidence>
<dbReference type="Proteomes" id="UP000283442">
    <property type="component" value="Unassembled WGS sequence"/>
</dbReference>
<sequence>MELDVKIEKELRNFTLRADFSLRDEVFALLGASGCGKSMTLKCIAGLERPDRGRIVLDGEVLFDSEQGIDLPPQKRRVGYLFQNFALFPNMTIADNIRFVARGTRQQREERVRENLARFALSELGNAYPMELSGGQQQRAALARILASDAKILLLDEPFSALDHYLKWKLELELREVLRAYDSAALLVSHDRGEVYRMASRAAVIDRGQMQAVHTRDELFENPSTLAATLLTGCKNVSKAERLDAHHIRAEDWQLTLNVTDGEPQCVAYAGLRAHFLEYREGAENPQNNIFSMEVTDVIEDTFSYLVMIRRAGHEAASIRWELPKEEWRAIEAPRLSVYFPPEKIMLMES</sequence>
<evidence type="ECO:0000259" key="3">
    <source>
        <dbReference type="PROSITE" id="PS50893"/>
    </source>
</evidence>
<dbReference type="InterPro" id="IPR017871">
    <property type="entry name" value="ABC_transporter-like_CS"/>
</dbReference>
<dbReference type="PROSITE" id="PS50893">
    <property type="entry name" value="ABC_TRANSPORTER_2"/>
    <property type="match status" value="1"/>
</dbReference>
<proteinExistence type="predicted"/>
<dbReference type="EMBL" id="QRHE01000003">
    <property type="protein sequence ID" value="RHF52343.1"/>
    <property type="molecule type" value="Genomic_DNA"/>
</dbReference>
<organism evidence="4 5">
    <name type="scientific">Mitsuokella multacida</name>
    <dbReference type="NCBI Taxonomy" id="52226"/>
    <lineage>
        <taxon>Bacteria</taxon>
        <taxon>Bacillati</taxon>
        <taxon>Bacillota</taxon>
        <taxon>Negativicutes</taxon>
        <taxon>Selenomonadales</taxon>
        <taxon>Selenomonadaceae</taxon>
        <taxon>Mitsuokella</taxon>
    </lineage>
</organism>
<dbReference type="InterPro" id="IPR003593">
    <property type="entry name" value="AAA+_ATPase"/>
</dbReference>
<dbReference type="GO" id="GO:0005524">
    <property type="term" value="F:ATP binding"/>
    <property type="evidence" value="ECO:0007669"/>
    <property type="project" value="UniProtKB-KW"/>
</dbReference>
<name>A0A414NXW9_9FIRM</name>
<dbReference type="Gene3D" id="3.40.50.300">
    <property type="entry name" value="P-loop containing nucleotide triphosphate hydrolases"/>
    <property type="match status" value="1"/>
</dbReference>
<dbReference type="AlphaFoldDB" id="A0A414NXW9"/>
<dbReference type="InterPro" id="IPR003439">
    <property type="entry name" value="ABC_transporter-like_ATP-bd"/>
</dbReference>
<evidence type="ECO:0000256" key="2">
    <source>
        <dbReference type="ARBA" id="ARBA00022840"/>
    </source>
</evidence>
<dbReference type="InterPro" id="IPR027417">
    <property type="entry name" value="P-loop_NTPase"/>
</dbReference>
<dbReference type="SUPFAM" id="SSF52540">
    <property type="entry name" value="P-loop containing nucleoside triphosphate hydrolases"/>
    <property type="match status" value="1"/>
</dbReference>
<protein>
    <submittedName>
        <fullName evidence="4">ATP-binding cassette domain-containing protein</fullName>
    </submittedName>
</protein>
<dbReference type="PANTHER" id="PTHR43514">
    <property type="entry name" value="ABC TRANSPORTER I FAMILY MEMBER 10"/>
    <property type="match status" value="1"/>
</dbReference>
<keyword evidence="2 4" id="KW-0067">ATP-binding</keyword>
<evidence type="ECO:0000256" key="1">
    <source>
        <dbReference type="ARBA" id="ARBA00022741"/>
    </source>
</evidence>
<dbReference type="PANTHER" id="PTHR43514:SF1">
    <property type="entry name" value="SULFATE_THIOSULFATE IMPORT ATP-BINDING PROTEIN CYSA"/>
    <property type="match status" value="1"/>
</dbReference>
<keyword evidence="1" id="KW-0547">Nucleotide-binding</keyword>
<dbReference type="Pfam" id="PF00005">
    <property type="entry name" value="ABC_tran"/>
    <property type="match status" value="1"/>
</dbReference>
<dbReference type="OrthoDB" id="9802264at2"/>
<feature type="domain" description="ABC transporter" evidence="3">
    <location>
        <begin position="1"/>
        <end position="232"/>
    </location>
</feature>
<dbReference type="GO" id="GO:0016887">
    <property type="term" value="F:ATP hydrolysis activity"/>
    <property type="evidence" value="ECO:0007669"/>
    <property type="project" value="InterPro"/>
</dbReference>
<reference evidence="4 5" key="1">
    <citation type="submission" date="2018-08" db="EMBL/GenBank/DDBJ databases">
        <title>A genome reference for cultivated species of the human gut microbiota.</title>
        <authorList>
            <person name="Zou Y."/>
            <person name="Xue W."/>
            <person name="Luo G."/>
        </authorList>
    </citation>
    <scope>NUCLEOTIDE SEQUENCE [LARGE SCALE GENOMIC DNA]</scope>
    <source>
        <strain evidence="4 5">AM25-21AC</strain>
    </source>
</reference>
<comment type="caution">
    <text evidence="4">The sequence shown here is derived from an EMBL/GenBank/DDBJ whole genome shotgun (WGS) entry which is preliminary data.</text>
</comment>
<dbReference type="SMART" id="SM00382">
    <property type="entry name" value="AAA"/>
    <property type="match status" value="1"/>
</dbReference>